<evidence type="ECO:0000313" key="3">
    <source>
        <dbReference type="Proteomes" id="UP001589891"/>
    </source>
</evidence>
<dbReference type="PROSITE" id="PS50005">
    <property type="entry name" value="TPR"/>
    <property type="match status" value="1"/>
</dbReference>
<accession>A0ABV6SGG3</accession>
<reference evidence="2 3" key="1">
    <citation type="submission" date="2024-09" db="EMBL/GenBank/DDBJ databases">
        <authorList>
            <person name="Sun Q."/>
            <person name="Mori K."/>
        </authorList>
    </citation>
    <scope>NUCLEOTIDE SEQUENCE [LARGE SCALE GENOMIC DNA]</scope>
    <source>
        <strain evidence="2 3">NCAIM B.01794</strain>
    </source>
</reference>
<dbReference type="EMBL" id="JBHLSS010000021">
    <property type="protein sequence ID" value="MFC0708619.1"/>
    <property type="molecule type" value="Genomic_DNA"/>
</dbReference>
<protein>
    <submittedName>
        <fullName evidence="2">Tetratricopeptide repeat protein</fullName>
    </submittedName>
</protein>
<dbReference type="Gene3D" id="1.25.40.10">
    <property type="entry name" value="Tetratricopeptide repeat domain"/>
    <property type="match status" value="1"/>
</dbReference>
<gene>
    <name evidence="2" type="ORF">ACFFGX_03090</name>
</gene>
<dbReference type="SMART" id="SM00028">
    <property type="entry name" value="TPR"/>
    <property type="match status" value="3"/>
</dbReference>
<feature type="repeat" description="TPR" evidence="1">
    <location>
        <begin position="226"/>
        <end position="259"/>
    </location>
</feature>
<keyword evidence="1" id="KW-0802">TPR repeat</keyword>
<name>A0ABV6SGG3_AZOPA</name>
<organism evidence="2 3">
    <name type="scientific">Azorhizophilus paspali</name>
    <name type="common">Azotobacter paspali</name>
    <dbReference type="NCBI Taxonomy" id="69963"/>
    <lineage>
        <taxon>Bacteria</taxon>
        <taxon>Pseudomonadati</taxon>
        <taxon>Pseudomonadota</taxon>
        <taxon>Gammaproteobacteria</taxon>
        <taxon>Pseudomonadales</taxon>
        <taxon>Pseudomonadaceae</taxon>
        <taxon>Azorhizophilus</taxon>
    </lineage>
</organism>
<dbReference type="RefSeq" id="WP_376942755.1">
    <property type="nucleotide sequence ID" value="NZ_CP171449.1"/>
</dbReference>
<dbReference type="Proteomes" id="UP001589891">
    <property type="component" value="Unassembled WGS sequence"/>
</dbReference>
<dbReference type="SUPFAM" id="SSF48452">
    <property type="entry name" value="TPR-like"/>
    <property type="match status" value="1"/>
</dbReference>
<dbReference type="InterPro" id="IPR019734">
    <property type="entry name" value="TPR_rpt"/>
</dbReference>
<sequence length="342" mass="37069">MSTATGDSFTPFQKGPGLFRERRIFVPFVRLYPMPGSTIRSMSVKFRLALGSFVAGILACDVALAARLRQDWAAALEGQDWLAACPQVMADAPALKESAARGSDEWRNHMVVTAGCLFEMQRDAELIAFLNASLIDGHRDPELLDFLGTSQLRLGRNAEAAATFEEALKSGLPNEARPNVYGKLGTAYLKLASAAGTPDDLLLAKAERYAGLAVDSNLTRGIRAEPMTLARLGHVKLLRRDYDEAIRLFDAAVERSAADPAWSIGVRKAMEAWFTAALGQAHYGKGDKAHGEDLMNKAIEIAPGERLKTALRTVRDGTLGRVSAGQAPVSFPMFHIPLDKDA</sequence>
<keyword evidence="3" id="KW-1185">Reference proteome</keyword>
<dbReference type="InterPro" id="IPR011990">
    <property type="entry name" value="TPR-like_helical_dom_sf"/>
</dbReference>
<evidence type="ECO:0000256" key="1">
    <source>
        <dbReference type="PROSITE-ProRule" id="PRU00339"/>
    </source>
</evidence>
<comment type="caution">
    <text evidence="2">The sequence shown here is derived from an EMBL/GenBank/DDBJ whole genome shotgun (WGS) entry which is preliminary data.</text>
</comment>
<evidence type="ECO:0000313" key="2">
    <source>
        <dbReference type="EMBL" id="MFC0708619.1"/>
    </source>
</evidence>
<proteinExistence type="predicted"/>